<organism evidence="2 3">
    <name type="scientific">Blepharisma stoltei</name>
    <dbReference type="NCBI Taxonomy" id="1481888"/>
    <lineage>
        <taxon>Eukaryota</taxon>
        <taxon>Sar</taxon>
        <taxon>Alveolata</taxon>
        <taxon>Ciliophora</taxon>
        <taxon>Postciliodesmatophora</taxon>
        <taxon>Heterotrichea</taxon>
        <taxon>Heterotrichida</taxon>
        <taxon>Blepharismidae</taxon>
        <taxon>Blepharisma</taxon>
    </lineage>
</organism>
<dbReference type="EMBL" id="CAJZBQ010000056">
    <property type="protein sequence ID" value="CAG9332982.1"/>
    <property type="molecule type" value="Genomic_DNA"/>
</dbReference>
<name>A0AAU9K6C4_9CILI</name>
<evidence type="ECO:0000256" key="1">
    <source>
        <dbReference type="SAM" id="MobiDB-lite"/>
    </source>
</evidence>
<reference evidence="2" key="1">
    <citation type="submission" date="2021-09" db="EMBL/GenBank/DDBJ databases">
        <authorList>
            <consortium name="AG Swart"/>
            <person name="Singh M."/>
            <person name="Singh A."/>
            <person name="Seah K."/>
            <person name="Emmerich C."/>
        </authorList>
    </citation>
    <scope>NUCLEOTIDE SEQUENCE</scope>
    <source>
        <strain evidence="2">ATCC30299</strain>
    </source>
</reference>
<protein>
    <submittedName>
        <fullName evidence="2">Uncharacterized protein</fullName>
    </submittedName>
</protein>
<keyword evidence="3" id="KW-1185">Reference proteome</keyword>
<gene>
    <name evidence="2" type="ORF">BSTOLATCC_MIC57803</name>
</gene>
<sequence length="78" mass="8658">MGINCCSQSASRVCTSIIPPTQQPARTAKKAVLEGNHYEKNSMKLDIKSNSLYQKRTKRKGERSNLSLHHIDTTVSAV</sequence>
<comment type="caution">
    <text evidence="2">The sequence shown here is derived from an EMBL/GenBank/DDBJ whole genome shotgun (WGS) entry which is preliminary data.</text>
</comment>
<evidence type="ECO:0000313" key="3">
    <source>
        <dbReference type="Proteomes" id="UP001162131"/>
    </source>
</evidence>
<evidence type="ECO:0000313" key="2">
    <source>
        <dbReference type="EMBL" id="CAG9332982.1"/>
    </source>
</evidence>
<feature type="region of interest" description="Disordered" evidence="1">
    <location>
        <begin position="56"/>
        <end position="78"/>
    </location>
</feature>
<accession>A0AAU9K6C4</accession>
<dbReference type="Proteomes" id="UP001162131">
    <property type="component" value="Unassembled WGS sequence"/>
</dbReference>
<dbReference type="AlphaFoldDB" id="A0AAU9K6C4"/>
<proteinExistence type="predicted"/>